<dbReference type="HAMAP" id="MF_00214">
    <property type="entry name" value="AroD"/>
    <property type="match status" value="1"/>
</dbReference>
<dbReference type="Gene3D" id="3.20.20.70">
    <property type="entry name" value="Aldolase class I"/>
    <property type="match status" value="1"/>
</dbReference>
<dbReference type="InterPro" id="IPR001381">
    <property type="entry name" value="DHquinase_I"/>
</dbReference>
<evidence type="ECO:0000256" key="1">
    <source>
        <dbReference type="ARBA" id="ARBA00001864"/>
    </source>
</evidence>
<keyword evidence="2 4" id="KW-0456">Lyase</keyword>
<dbReference type="Proteomes" id="UP000192418">
    <property type="component" value="Unassembled WGS sequence"/>
</dbReference>
<name>A0A1W2DQW2_9BACT</name>
<dbReference type="NCBIfam" id="TIGR01093">
    <property type="entry name" value="aroD"/>
    <property type="match status" value="1"/>
</dbReference>
<dbReference type="SUPFAM" id="SSF51569">
    <property type="entry name" value="Aldolase"/>
    <property type="match status" value="1"/>
</dbReference>
<dbReference type="RefSeq" id="WP_084070718.1">
    <property type="nucleotide sequence ID" value="NZ_FWXY01000019.1"/>
</dbReference>
<evidence type="ECO:0000313" key="6">
    <source>
        <dbReference type="Proteomes" id="UP000192418"/>
    </source>
</evidence>
<feature type="binding site" evidence="4">
    <location>
        <position position="220"/>
    </location>
    <ligand>
        <name>3-dehydroquinate</name>
        <dbReference type="ChEBI" id="CHEBI:32364"/>
    </ligand>
</feature>
<dbReference type="Pfam" id="PF01487">
    <property type="entry name" value="DHquinase_I"/>
    <property type="match status" value="1"/>
</dbReference>
<protein>
    <recommendedName>
        <fullName evidence="4">3-dehydroquinate dehydratase</fullName>
        <shortName evidence="4">3-dehydroquinase</shortName>
        <ecNumber evidence="4">4.2.1.10</ecNumber>
    </recommendedName>
    <alternativeName>
        <fullName evidence="4">Type I DHQase</fullName>
    </alternativeName>
    <alternativeName>
        <fullName evidence="4">Type I dehydroquinase</fullName>
        <shortName evidence="4">DHQ1</shortName>
    </alternativeName>
</protein>
<dbReference type="GO" id="GO:0009423">
    <property type="term" value="P:chorismate biosynthetic process"/>
    <property type="evidence" value="ECO:0007669"/>
    <property type="project" value="UniProtKB-UniRule"/>
</dbReference>
<dbReference type="InterPro" id="IPR013785">
    <property type="entry name" value="Aldolase_TIM"/>
</dbReference>
<keyword evidence="6" id="KW-1185">Reference proteome</keyword>
<comment type="catalytic activity">
    <reaction evidence="1 4">
        <text>3-dehydroquinate = 3-dehydroshikimate + H2O</text>
        <dbReference type="Rhea" id="RHEA:21096"/>
        <dbReference type="ChEBI" id="CHEBI:15377"/>
        <dbReference type="ChEBI" id="CHEBI:16630"/>
        <dbReference type="ChEBI" id="CHEBI:32364"/>
        <dbReference type="EC" id="4.2.1.10"/>
    </reaction>
</comment>
<feature type="binding site" evidence="4">
    <location>
        <begin position="51"/>
        <end position="53"/>
    </location>
    <ligand>
        <name>3-dehydroquinate</name>
        <dbReference type="ChEBI" id="CHEBI:32364"/>
    </ligand>
</feature>
<comment type="function">
    <text evidence="4">Involved in the third step of the chorismate pathway, which leads to the biosynthesis of aromatic amino acids. Catalyzes the cis-dehydration of 3-dehydroquinate (DHQ) and introduces the first double bond of the aromatic ring to yield 3-dehydroshikimate.</text>
</comment>
<dbReference type="OrthoDB" id="9813659at2"/>
<dbReference type="EC" id="4.2.1.10" evidence="4"/>
<comment type="caution">
    <text evidence="4">Lacks conserved residue(s) required for the propagation of feature annotation.</text>
</comment>
<dbReference type="PANTHER" id="PTHR43699:SF1">
    <property type="entry name" value="3-DEHYDROQUINATE DEHYDRATASE"/>
    <property type="match status" value="1"/>
</dbReference>
<feature type="binding site" evidence="4">
    <location>
        <position position="87"/>
    </location>
    <ligand>
        <name>3-dehydroquinate</name>
        <dbReference type="ChEBI" id="CHEBI:32364"/>
    </ligand>
</feature>
<dbReference type="FunFam" id="3.20.20.70:FF:000047">
    <property type="entry name" value="3-dehydroquinate dehydratase"/>
    <property type="match status" value="1"/>
</dbReference>
<sequence length="263" mass="28825">MRMDCRHPVHVKGKIIGGPDTLICLPLVATDRTDLLLQAQKLMPLEPDLLEWRVDALNTVEDGKEVMTTLSHLRNVMEEVPLIFTCRIDVEGGMGLISRHRDARLDIICRAMETGLVDIVDIELCNDETFIKTIRHGADKNGVKLILSSHDFEKTPDESVILNRLGRAQDLGADIAKLAAMPTGYQDVLLLLSATLKARTDFLKIPMITISMEKMGLISRLAGGLFGSDVTFAMGDSASAPGQIPIQDLRRAMGVLSPKGEDA</sequence>
<gene>
    <name evidence="4" type="primary">aroD</name>
    <name evidence="5" type="ORF">SAMN02746065_11952</name>
</gene>
<dbReference type="GO" id="GO:0008652">
    <property type="term" value="P:amino acid biosynthetic process"/>
    <property type="evidence" value="ECO:0007669"/>
    <property type="project" value="UniProtKB-KW"/>
</dbReference>
<dbReference type="EMBL" id="FWXY01000019">
    <property type="protein sequence ID" value="SMC99426.1"/>
    <property type="molecule type" value="Genomic_DNA"/>
</dbReference>
<reference evidence="5 6" key="1">
    <citation type="submission" date="2017-04" db="EMBL/GenBank/DDBJ databases">
        <authorList>
            <person name="Afonso C.L."/>
            <person name="Miller P.J."/>
            <person name="Scott M.A."/>
            <person name="Spackman E."/>
            <person name="Goraichik I."/>
            <person name="Dimitrov K.M."/>
            <person name="Suarez D.L."/>
            <person name="Swayne D.E."/>
        </authorList>
    </citation>
    <scope>NUCLEOTIDE SEQUENCE [LARGE SCALE GENOMIC DNA]</scope>
    <source>
        <strain evidence="5 6">DSM 3385</strain>
    </source>
</reference>
<dbReference type="PANTHER" id="PTHR43699">
    <property type="entry name" value="3-DEHYDROQUINATE DEHYDRATASE"/>
    <property type="match status" value="1"/>
</dbReference>
<feature type="binding site" evidence="4">
    <location>
        <position position="239"/>
    </location>
    <ligand>
        <name>3-dehydroquinate</name>
        <dbReference type="ChEBI" id="CHEBI:32364"/>
    </ligand>
</feature>
<feature type="active site" description="Proton donor/acceptor" evidence="4">
    <location>
        <position position="150"/>
    </location>
</feature>
<evidence type="ECO:0000256" key="3">
    <source>
        <dbReference type="ARBA" id="ARBA00023270"/>
    </source>
</evidence>
<comment type="subunit">
    <text evidence="4">Homodimer.</text>
</comment>
<feature type="active site" description="Schiff-base intermediate with substrate" evidence="4">
    <location>
        <position position="177"/>
    </location>
</feature>
<accession>A0A1W2DQW2</accession>
<dbReference type="UniPathway" id="UPA00053">
    <property type="reaction ID" value="UER00086"/>
</dbReference>
<evidence type="ECO:0000313" key="5">
    <source>
        <dbReference type="EMBL" id="SMC99426.1"/>
    </source>
</evidence>
<dbReference type="CDD" id="cd00502">
    <property type="entry name" value="DHQase_I"/>
    <property type="match status" value="1"/>
</dbReference>
<keyword evidence="4" id="KW-0028">Amino-acid biosynthesis</keyword>
<proteinExistence type="inferred from homology"/>
<dbReference type="AlphaFoldDB" id="A0A1W2DQW2"/>
<evidence type="ECO:0000256" key="2">
    <source>
        <dbReference type="ARBA" id="ARBA00023239"/>
    </source>
</evidence>
<dbReference type="GO" id="GO:0046279">
    <property type="term" value="P:3,4-dihydroxybenzoate biosynthetic process"/>
    <property type="evidence" value="ECO:0007669"/>
    <property type="project" value="TreeGrafter"/>
</dbReference>
<comment type="similarity">
    <text evidence="4">Belongs to the type-I 3-dehydroquinase family.</text>
</comment>
<dbReference type="InterPro" id="IPR050146">
    <property type="entry name" value="Type-I_3-dehydroquinase"/>
</dbReference>
<dbReference type="GO" id="GO:0009073">
    <property type="term" value="P:aromatic amino acid family biosynthetic process"/>
    <property type="evidence" value="ECO:0007669"/>
    <property type="project" value="UniProtKB-KW"/>
</dbReference>
<dbReference type="STRING" id="1121400.SAMN02746065_11952"/>
<keyword evidence="4" id="KW-0057">Aromatic amino acid biosynthesis</keyword>
<keyword evidence="3 4" id="KW-0704">Schiff base</keyword>
<feature type="binding site" evidence="4">
    <location>
        <position position="243"/>
    </location>
    <ligand>
        <name>3-dehydroquinate</name>
        <dbReference type="ChEBI" id="CHEBI:32364"/>
    </ligand>
</feature>
<evidence type="ECO:0000256" key="4">
    <source>
        <dbReference type="HAMAP-Rule" id="MF_00214"/>
    </source>
</evidence>
<dbReference type="GO" id="GO:0003855">
    <property type="term" value="F:3-dehydroquinate dehydratase activity"/>
    <property type="evidence" value="ECO:0007669"/>
    <property type="project" value="UniProtKB-UniRule"/>
</dbReference>
<organism evidence="5 6">
    <name type="scientific">Desulfocicer vacuolatum DSM 3385</name>
    <dbReference type="NCBI Taxonomy" id="1121400"/>
    <lineage>
        <taxon>Bacteria</taxon>
        <taxon>Pseudomonadati</taxon>
        <taxon>Thermodesulfobacteriota</taxon>
        <taxon>Desulfobacteria</taxon>
        <taxon>Desulfobacterales</taxon>
        <taxon>Desulfobacteraceae</taxon>
        <taxon>Desulfocicer</taxon>
    </lineage>
</organism>
<comment type="pathway">
    <text evidence="4">Metabolic intermediate biosynthesis; chorismate biosynthesis; chorismate from D-erythrose 4-phosphate and phosphoenolpyruvate: step 3/7.</text>
</comment>